<proteinExistence type="predicted"/>
<organism evidence="2 3">
    <name type="scientific">Pseudahrensia aquimaris</name>
    <dbReference type="NCBI Taxonomy" id="744461"/>
    <lineage>
        <taxon>Bacteria</taxon>
        <taxon>Pseudomonadati</taxon>
        <taxon>Pseudomonadota</taxon>
        <taxon>Alphaproteobacteria</taxon>
        <taxon>Hyphomicrobiales</taxon>
        <taxon>Ahrensiaceae</taxon>
        <taxon>Pseudahrensia</taxon>
    </lineage>
</organism>
<comment type="caution">
    <text evidence="2">The sequence shown here is derived from an EMBL/GenBank/DDBJ whole genome shotgun (WGS) entry which is preliminary data.</text>
</comment>
<protein>
    <submittedName>
        <fullName evidence="2">VWA domain-containing protein</fullName>
    </submittedName>
</protein>
<keyword evidence="3" id="KW-1185">Reference proteome</keyword>
<name>A0ABW3FEK5_9HYPH</name>
<dbReference type="InterPro" id="IPR008912">
    <property type="entry name" value="Uncharacterised_CoxE"/>
</dbReference>
<dbReference type="InterPro" id="IPR011195">
    <property type="entry name" value="UCP010256"/>
</dbReference>
<reference evidence="3" key="1">
    <citation type="journal article" date="2019" name="Int. J. Syst. Evol. Microbiol.">
        <title>The Global Catalogue of Microorganisms (GCM) 10K type strain sequencing project: providing services to taxonomists for standard genome sequencing and annotation.</title>
        <authorList>
            <consortium name="The Broad Institute Genomics Platform"/>
            <consortium name="The Broad Institute Genome Sequencing Center for Infectious Disease"/>
            <person name="Wu L."/>
            <person name="Ma J."/>
        </authorList>
    </citation>
    <scope>NUCLEOTIDE SEQUENCE [LARGE SCALE GENOMIC DNA]</scope>
    <source>
        <strain evidence="3">CCUG 60023</strain>
    </source>
</reference>
<dbReference type="Gene3D" id="3.40.50.410">
    <property type="entry name" value="von Willebrand factor, type A domain"/>
    <property type="match status" value="1"/>
</dbReference>
<dbReference type="PANTHER" id="PTHR39338">
    <property type="entry name" value="BLL5662 PROTEIN-RELATED"/>
    <property type="match status" value="1"/>
</dbReference>
<evidence type="ECO:0000313" key="3">
    <source>
        <dbReference type="Proteomes" id="UP001597101"/>
    </source>
</evidence>
<dbReference type="PIRSF" id="PIRSF010256">
    <property type="entry name" value="CoxE_vWa"/>
    <property type="match status" value="1"/>
</dbReference>
<evidence type="ECO:0000313" key="2">
    <source>
        <dbReference type="EMBL" id="MFD0914847.1"/>
    </source>
</evidence>
<feature type="region of interest" description="Disordered" evidence="1">
    <location>
        <begin position="87"/>
        <end position="108"/>
    </location>
</feature>
<dbReference type="CDD" id="cd00198">
    <property type="entry name" value="vWFA"/>
    <property type="match status" value="1"/>
</dbReference>
<sequence>MSDIRNSTMPRAAQAFVEFAQVLRQNGFAVAPEQTAAFIEAIELLGPRGLEDIRNAGIAMLSIPRARWGEYDGLFRAFFMGQTISAPATSEDDDEGVEAFEPRDGERDVEIDTEDSEIGTEATRAETLTQRSFSQLGEAEALRQFARHAPSRLPRRFSFRRRKSRHGDRPDVRRAMREAVRRDGELFELPKTTRKMRQRPITLLIDVSGSMAEQSEGTMRLAHAVVQTADRAEVFTLGTRLTRITPALRHRNAERALEQVAGVVADFDGGTRIGDALVALLAVPRFASSLRGASVVIVSDGLERGDAQAMVDCMARIDRMAWRVEWLSPLAADPDYEPRTEALSASLRYIDNLADGSTVAAIASHILMLASPSRFRRRFGRAA</sequence>
<dbReference type="PANTHER" id="PTHR39338:SF6">
    <property type="entry name" value="BLL5662 PROTEIN"/>
    <property type="match status" value="1"/>
</dbReference>
<dbReference type="InterPro" id="IPR036465">
    <property type="entry name" value="vWFA_dom_sf"/>
</dbReference>
<dbReference type="Pfam" id="PF05762">
    <property type="entry name" value="VWA_CoxE"/>
    <property type="match status" value="1"/>
</dbReference>
<dbReference type="SUPFAM" id="SSF53300">
    <property type="entry name" value="vWA-like"/>
    <property type="match status" value="1"/>
</dbReference>
<accession>A0ABW3FEK5</accession>
<gene>
    <name evidence="2" type="ORF">ACFQ14_00340</name>
</gene>
<dbReference type="RefSeq" id="WP_377210707.1">
    <property type="nucleotide sequence ID" value="NZ_JBHTJV010000002.1"/>
</dbReference>
<dbReference type="Proteomes" id="UP001597101">
    <property type="component" value="Unassembled WGS sequence"/>
</dbReference>
<evidence type="ECO:0000256" key="1">
    <source>
        <dbReference type="SAM" id="MobiDB-lite"/>
    </source>
</evidence>
<dbReference type="EMBL" id="JBHTJV010000002">
    <property type="protein sequence ID" value="MFD0914847.1"/>
    <property type="molecule type" value="Genomic_DNA"/>
</dbReference>